<reference evidence="2" key="1">
    <citation type="submission" date="2018-06" db="EMBL/GenBank/DDBJ databases">
        <authorList>
            <consortium name="Pathogen Informatics"/>
            <person name="Doyle S."/>
        </authorList>
    </citation>
    <scope>NUCLEOTIDE SEQUENCE [LARGE SCALE GENOMIC DNA]</scope>
    <source>
        <strain evidence="2">NCTC11421</strain>
    </source>
</reference>
<evidence type="ECO:0000256" key="1">
    <source>
        <dbReference type="SAM" id="MobiDB-lite"/>
    </source>
</evidence>
<dbReference type="EMBL" id="UGRI01000001">
    <property type="protein sequence ID" value="SUA20175.1"/>
    <property type="molecule type" value="Genomic_DNA"/>
</dbReference>
<sequence>MPTDLDSRLSGNDGGERRTDICRNLLCFHYHTLFNALFQEKENSLCRLLLFFRRPVINGCLSNLLFKLPATAKSAATRSLPVGEGLGEGIFQVAAIPPAQKFPNRPNTSLAAYCPLSNSLPQGERTMMPAGGLLLGISESSFPRKWESRNPNAARIYRRNRNPTDPDARLRGNDGFRDYGVSGRMGNGGDCVKNAV</sequence>
<feature type="compositionally biased region" description="Basic and acidic residues" evidence="1">
    <location>
        <begin position="162"/>
        <end position="174"/>
    </location>
</feature>
<name>A0A378VT52_NEIGO</name>
<proteinExistence type="predicted"/>
<gene>
    <name evidence="2" type="ORF">NCTC11421_00255</name>
</gene>
<accession>A0A378VT52</accession>
<feature type="region of interest" description="Disordered" evidence="1">
    <location>
        <begin position="153"/>
        <end position="174"/>
    </location>
</feature>
<evidence type="ECO:0000313" key="2">
    <source>
        <dbReference type="EMBL" id="SUA20175.1"/>
    </source>
</evidence>
<dbReference type="AlphaFoldDB" id="A0A378VT52"/>
<protein>
    <submittedName>
        <fullName evidence="2">Uncharacterized protein</fullName>
    </submittedName>
</protein>
<organism evidence="2">
    <name type="scientific">Neisseria gonorrhoeae</name>
    <dbReference type="NCBI Taxonomy" id="485"/>
    <lineage>
        <taxon>Bacteria</taxon>
        <taxon>Pseudomonadati</taxon>
        <taxon>Pseudomonadota</taxon>
        <taxon>Betaproteobacteria</taxon>
        <taxon>Neisseriales</taxon>
        <taxon>Neisseriaceae</taxon>
        <taxon>Neisseria</taxon>
    </lineage>
</organism>